<protein>
    <recommendedName>
        <fullName evidence="2">FAS1 domain-containing protein</fullName>
    </recommendedName>
</protein>
<dbReference type="PANTHER" id="PTHR10900">
    <property type="entry name" value="PERIOSTIN-RELATED"/>
    <property type="match status" value="1"/>
</dbReference>
<accession>A0ABP1BBG0</accession>
<reference evidence="3" key="1">
    <citation type="submission" date="2024-03" db="EMBL/GenBank/DDBJ databases">
        <authorList>
            <consortium name="ELIXIR-Norway"/>
            <consortium name="Elixir Norway"/>
        </authorList>
    </citation>
    <scope>NUCLEOTIDE SEQUENCE</scope>
</reference>
<evidence type="ECO:0000313" key="3">
    <source>
        <dbReference type="EMBL" id="CAK9872613.1"/>
    </source>
</evidence>
<evidence type="ECO:0000256" key="1">
    <source>
        <dbReference type="SAM" id="SignalP"/>
    </source>
</evidence>
<dbReference type="PROSITE" id="PS50213">
    <property type="entry name" value="FAS1"/>
    <property type="match status" value="1"/>
</dbReference>
<evidence type="ECO:0000313" key="4">
    <source>
        <dbReference type="Proteomes" id="UP001497522"/>
    </source>
</evidence>
<feature type="domain" description="FAS1" evidence="2">
    <location>
        <begin position="30"/>
        <end position="176"/>
    </location>
</feature>
<feature type="signal peptide" evidence="1">
    <location>
        <begin position="1"/>
        <end position="25"/>
    </location>
</feature>
<gene>
    <name evidence="3" type="ORF">CSSPJE1EN2_LOCUS15183</name>
</gene>
<keyword evidence="4" id="KW-1185">Reference proteome</keyword>
<organism evidence="3 4">
    <name type="scientific">Sphagnum jensenii</name>
    <dbReference type="NCBI Taxonomy" id="128206"/>
    <lineage>
        <taxon>Eukaryota</taxon>
        <taxon>Viridiplantae</taxon>
        <taxon>Streptophyta</taxon>
        <taxon>Embryophyta</taxon>
        <taxon>Bryophyta</taxon>
        <taxon>Sphagnophytina</taxon>
        <taxon>Sphagnopsida</taxon>
        <taxon>Sphagnales</taxon>
        <taxon>Sphagnaceae</taxon>
        <taxon>Sphagnum</taxon>
    </lineage>
</organism>
<dbReference type="InterPro" id="IPR050904">
    <property type="entry name" value="Adhesion/Biosynth-related"/>
</dbReference>
<dbReference type="Pfam" id="PF02469">
    <property type="entry name" value="Fasciclin"/>
    <property type="match status" value="1"/>
</dbReference>
<evidence type="ECO:0000259" key="2">
    <source>
        <dbReference type="PROSITE" id="PS50213"/>
    </source>
</evidence>
<dbReference type="PANTHER" id="PTHR10900:SF77">
    <property type="entry name" value="FI19380P1"/>
    <property type="match status" value="1"/>
</dbReference>
<dbReference type="EMBL" id="OZ023704">
    <property type="protein sequence ID" value="CAK9872613.1"/>
    <property type="molecule type" value="Genomic_DNA"/>
</dbReference>
<dbReference type="SUPFAM" id="SSF82153">
    <property type="entry name" value="FAS1 domain"/>
    <property type="match status" value="1"/>
</dbReference>
<dbReference type="InterPro" id="IPR036378">
    <property type="entry name" value="FAS1_dom_sf"/>
</dbReference>
<sequence length="222" mass="22717">MACKLYAVCVLLACVLLAGVPLSQGKESCELSLLEAVLEHPDLEELAILIEGAELIAILDDLEQVTLFAPNNNAFNGSNGLLSLLGLEGASLIDFLLNGNNKAASILLYHIVTKPYTASQLTNGLNLETELSGYNLTVSINSTGSVVIVGGASNATVVTPNIQVCGSVVHIINAVLLPGALSTIPSQPSNSTPGSTSAAPNQAISSTLLLGLVATATSVLLL</sequence>
<dbReference type="Proteomes" id="UP001497522">
    <property type="component" value="Chromosome 3"/>
</dbReference>
<feature type="chain" id="PRO_5047396720" description="FAS1 domain-containing protein" evidence="1">
    <location>
        <begin position="26"/>
        <end position="222"/>
    </location>
</feature>
<dbReference type="SMART" id="SM00554">
    <property type="entry name" value="FAS1"/>
    <property type="match status" value="1"/>
</dbReference>
<keyword evidence="1" id="KW-0732">Signal</keyword>
<dbReference type="Gene3D" id="2.30.180.10">
    <property type="entry name" value="FAS1 domain"/>
    <property type="match status" value="1"/>
</dbReference>
<dbReference type="InterPro" id="IPR000782">
    <property type="entry name" value="FAS1_domain"/>
</dbReference>
<name>A0ABP1BBG0_9BRYO</name>
<proteinExistence type="predicted"/>